<dbReference type="SUPFAM" id="SSF53474">
    <property type="entry name" value="alpha/beta-Hydrolases"/>
    <property type="match status" value="1"/>
</dbReference>
<dbReference type="PANTHER" id="PTHR43798">
    <property type="entry name" value="MONOACYLGLYCEROL LIPASE"/>
    <property type="match status" value="1"/>
</dbReference>
<reference evidence="2 3" key="1">
    <citation type="submission" date="2019-07" db="EMBL/GenBank/DDBJ databases">
        <title>Genomic Encyclopedia of Type Strains, Phase IV (KMG-IV): sequencing the most valuable type-strain genomes for metagenomic binning, comparative biology and taxonomic classification.</title>
        <authorList>
            <person name="Goeker M."/>
        </authorList>
    </citation>
    <scope>NUCLEOTIDE SEQUENCE [LARGE SCALE GENOMIC DNA]</scope>
    <source>
        <strain evidence="2 3">DSM 44831</strain>
    </source>
</reference>
<dbReference type="InterPro" id="IPR050266">
    <property type="entry name" value="AB_hydrolase_sf"/>
</dbReference>
<evidence type="ECO:0000313" key="2">
    <source>
        <dbReference type="EMBL" id="KAF0844824.1"/>
    </source>
</evidence>
<dbReference type="PANTHER" id="PTHR43798:SF24">
    <property type="entry name" value="CIS-3-ALKYL-4-ALKYLOXETAN-2-ONE DECARBOXYLASE"/>
    <property type="match status" value="1"/>
</dbReference>
<dbReference type="InterPro" id="IPR029058">
    <property type="entry name" value="AB_hydrolase_fold"/>
</dbReference>
<evidence type="ECO:0000313" key="3">
    <source>
        <dbReference type="Proteomes" id="UP000798951"/>
    </source>
</evidence>
<dbReference type="PRINTS" id="PR00412">
    <property type="entry name" value="EPOXHYDRLASE"/>
</dbReference>
<gene>
    <name evidence="2" type="ORF">FNL39_11056</name>
</gene>
<organism evidence="2 3">
    <name type="scientific">Nocardia caishijiensis</name>
    <dbReference type="NCBI Taxonomy" id="184756"/>
    <lineage>
        <taxon>Bacteria</taxon>
        <taxon>Bacillati</taxon>
        <taxon>Actinomycetota</taxon>
        <taxon>Actinomycetes</taxon>
        <taxon>Mycobacteriales</taxon>
        <taxon>Nocardiaceae</taxon>
        <taxon>Nocardia</taxon>
    </lineage>
</organism>
<keyword evidence="3" id="KW-1185">Reference proteome</keyword>
<dbReference type="RefSeq" id="WP_067986820.1">
    <property type="nucleotide sequence ID" value="NZ_VMSD01000010.1"/>
</dbReference>
<dbReference type="InterPro" id="IPR000639">
    <property type="entry name" value="Epox_hydrolase-like"/>
</dbReference>
<feature type="domain" description="AB hydrolase-1" evidence="1">
    <location>
        <begin position="27"/>
        <end position="266"/>
    </location>
</feature>
<comment type="caution">
    <text evidence="2">The sequence shown here is derived from an EMBL/GenBank/DDBJ whole genome shotgun (WGS) entry which is preliminary data.</text>
</comment>
<proteinExistence type="predicted"/>
<protein>
    <submittedName>
        <fullName evidence="2">Pimeloyl-ACP methyl ester carboxylesterase</fullName>
    </submittedName>
</protein>
<dbReference type="Pfam" id="PF00561">
    <property type="entry name" value="Abhydrolase_1"/>
    <property type="match status" value="1"/>
</dbReference>
<dbReference type="EMBL" id="VMSD01000010">
    <property type="protein sequence ID" value="KAF0844824.1"/>
    <property type="molecule type" value="Genomic_DNA"/>
</dbReference>
<sequence length="296" mass="33613">MTKPFELHEVTVDGAVLRYVDVGQGDPLVLLHGWPESHAAWRHQIGPLSRSARVIAPDWQGWGASARDLRLSCDYDTEVDRIGRMFDALNLDRVDLACHDYGGFLGLGFVQRYPERVRRFAILNSRAHRTFTTPYYQLFGLISALARRPLLRPILTARTIRIVHRLGLAQFVRNGSFDTERLDAYLDFLDTREGRRWYAHFWAGYSVRVRPELAAGLGAVRCPTSVIWGDQDPAIPFRYAEDLAAAIPAADLVRIHGGHFIMEQRPADVTAALQAWLRRPAVITRNAAHHTESRLR</sequence>
<name>A0ABQ6YGC6_9NOCA</name>
<evidence type="ECO:0000259" key="1">
    <source>
        <dbReference type="Pfam" id="PF00561"/>
    </source>
</evidence>
<dbReference type="PRINTS" id="PR00111">
    <property type="entry name" value="ABHYDROLASE"/>
</dbReference>
<accession>A0ABQ6YGC6</accession>
<dbReference type="Proteomes" id="UP000798951">
    <property type="component" value="Unassembled WGS sequence"/>
</dbReference>
<dbReference type="Gene3D" id="3.40.50.1820">
    <property type="entry name" value="alpha/beta hydrolase"/>
    <property type="match status" value="1"/>
</dbReference>
<dbReference type="InterPro" id="IPR000073">
    <property type="entry name" value="AB_hydrolase_1"/>
</dbReference>